<dbReference type="Proteomes" id="UP000178099">
    <property type="component" value="Unassembled WGS sequence"/>
</dbReference>
<evidence type="ECO:0000259" key="1">
    <source>
        <dbReference type="Pfam" id="PF05050"/>
    </source>
</evidence>
<evidence type="ECO:0000313" key="3">
    <source>
        <dbReference type="Proteomes" id="UP000178099"/>
    </source>
</evidence>
<sequence length="239" mass="27574">MRKYIKKIVPARYRYRIVTTFKNIFGGFGNTYYSQNGEDVILASLFRKTARGFYVDVGAHHPERYSNTRLLYKRGWRGVNIDPDASAARLFQKKRKRDTNICIGISRERGEKQFFMFADPAVNTFSPAMANVWQEGKNIPLRATIVVKTAPLREVLSEVVPAGMRIDFLNIDAEGLDRDVLESNDWERFRPEVIAIEDHGFKADVPSESAVYRFLREKGYTLHAVMKFSLIFVRETPHA</sequence>
<gene>
    <name evidence="2" type="ORF">A3D67_04280</name>
</gene>
<dbReference type="GO" id="GO:0005886">
    <property type="term" value="C:plasma membrane"/>
    <property type="evidence" value="ECO:0007669"/>
    <property type="project" value="TreeGrafter"/>
</dbReference>
<feature type="domain" description="Methyltransferase FkbM" evidence="1">
    <location>
        <begin position="56"/>
        <end position="221"/>
    </location>
</feature>
<organism evidence="2 3">
    <name type="scientific">Candidatus Lloydbacteria bacterium RIFCSPHIGHO2_02_FULL_51_22</name>
    <dbReference type="NCBI Taxonomy" id="1798663"/>
    <lineage>
        <taxon>Bacteria</taxon>
        <taxon>Candidatus Lloydiibacteriota</taxon>
    </lineage>
</organism>
<dbReference type="GO" id="GO:0006888">
    <property type="term" value="P:endoplasmic reticulum to Golgi vesicle-mediated transport"/>
    <property type="evidence" value="ECO:0007669"/>
    <property type="project" value="TreeGrafter"/>
</dbReference>
<dbReference type="AlphaFoldDB" id="A0A1G2DI39"/>
<dbReference type="GO" id="GO:0005737">
    <property type="term" value="C:cytoplasm"/>
    <property type="evidence" value="ECO:0007669"/>
    <property type="project" value="GOC"/>
</dbReference>
<dbReference type="GO" id="GO:0016197">
    <property type="term" value="P:endosomal transport"/>
    <property type="evidence" value="ECO:0007669"/>
    <property type="project" value="TreeGrafter"/>
</dbReference>
<evidence type="ECO:0000313" key="2">
    <source>
        <dbReference type="EMBL" id="OGZ12631.1"/>
    </source>
</evidence>
<dbReference type="Pfam" id="PF05050">
    <property type="entry name" value="Methyltransf_21"/>
    <property type="match status" value="1"/>
</dbReference>
<dbReference type="Gene3D" id="3.40.50.150">
    <property type="entry name" value="Vaccinia Virus protein VP39"/>
    <property type="match status" value="1"/>
</dbReference>
<dbReference type="PANTHER" id="PTHR34009">
    <property type="entry name" value="PROTEIN STAR"/>
    <property type="match status" value="1"/>
</dbReference>
<dbReference type="InterPro" id="IPR029063">
    <property type="entry name" value="SAM-dependent_MTases_sf"/>
</dbReference>
<dbReference type="SUPFAM" id="SSF53335">
    <property type="entry name" value="S-adenosyl-L-methionine-dependent methyltransferases"/>
    <property type="match status" value="1"/>
</dbReference>
<dbReference type="PANTHER" id="PTHR34009:SF2">
    <property type="entry name" value="PROTEIN STAR"/>
    <property type="match status" value="1"/>
</dbReference>
<comment type="caution">
    <text evidence="2">The sequence shown here is derived from an EMBL/GenBank/DDBJ whole genome shotgun (WGS) entry which is preliminary data.</text>
</comment>
<dbReference type="InterPro" id="IPR006342">
    <property type="entry name" value="FkbM_mtfrase"/>
</dbReference>
<accession>A0A1G2DI39</accession>
<protein>
    <recommendedName>
        <fullName evidence="1">Methyltransferase FkbM domain-containing protein</fullName>
    </recommendedName>
</protein>
<reference evidence="2 3" key="1">
    <citation type="journal article" date="2016" name="Nat. Commun.">
        <title>Thousands of microbial genomes shed light on interconnected biogeochemical processes in an aquifer system.</title>
        <authorList>
            <person name="Anantharaman K."/>
            <person name="Brown C.T."/>
            <person name="Hug L.A."/>
            <person name="Sharon I."/>
            <person name="Castelle C.J."/>
            <person name="Probst A.J."/>
            <person name="Thomas B.C."/>
            <person name="Singh A."/>
            <person name="Wilkins M.J."/>
            <person name="Karaoz U."/>
            <person name="Brodie E.L."/>
            <person name="Williams K.H."/>
            <person name="Hubbard S.S."/>
            <person name="Banfield J.F."/>
        </authorList>
    </citation>
    <scope>NUCLEOTIDE SEQUENCE [LARGE SCALE GENOMIC DNA]</scope>
</reference>
<dbReference type="InterPro" id="IPR053202">
    <property type="entry name" value="EGF_Rcpt_Signaling_Reg"/>
</dbReference>
<proteinExistence type="predicted"/>
<name>A0A1G2DI39_9BACT</name>
<dbReference type="EMBL" id="MHLN01000003">
    <property type="protein sequence ID" value="OGZ12631.1"/>
    <property type="molecule type" value="Genomic_DNA"/>
</dbReference>